<dbReference type="InterPro" id="IPR050327">
    <property type="entry name" value="Proton-linked_MCT"/>
</dbReference>
<dbReference type="InterPro" id="IPR011701">
    <property type="entry name" value="MFS"/>
</dbReference>
<name>A0AAV4DFI7_9GAST</name>
<feature type="transmembrane region" description="Helical" evidence="1">
    <location>
        <begin position="84"/>
        <end position="100"/>
    </location>
</feature>
<dbReference type="Pfam" id="PF07690">
    <property type="entry name" value="MFS_1"/>
    <property type="match status" value="2"/>
</dbReference>
<dbReference type="Gene3D" id="1.20.1250.20">
    <property type="entry name" value="MFS general substrate transporter like domains"/>
    <property type="match status" value="2"/>
</dbReference>
<dbReference type="SUPFAM" id="SSF103473">
    <property type="entry name" value="MFS general substrate transporter"/>
    <property type="match status" value="1"/>
</dbReference>
<comment type="caution">
    <text evidence="2">The sequence shown here is derived from an EMBL/GenBank/DDBJ whole genome shotgun (WGS) entry which is preliminary data.</text>
</comment>
<proteinExistence type="predicted"/>
<evidence type="ECO:0000313" key="2">
    <source>
        <dbReference type="EMBL" id="GFO42992.1"/>
    </source>
</evidence>
<feature type="transmembrane region" description="Helical" evidence="1">
    <location>
        <begin position="513"/>
        <end position="536"/>
    </location>
</feature>
<reference evidence="2 3" key="1">
    <citation type="journal article" date="2021" name="Elife">
        <title>Chloroplast acquisition without the gene transfer in kleptoplastic sea slugs, Plakobranchus ocellatus.</title>
        <authorList>
            <person name="Maeda T."/>
            <person name="Takahashi S."/>
            <person name="Yoshida T."/>
            <person name="Shimamura S."/>
            <person name="Takaki Y."/>
            <person name="Nagai Y."/>
            <person name="Toyoda A."/>
            <person name="Suzuki Y."/>
            <person name="Arimoto A."/>
            <person name="Ishii H."/>
            <person name="Satoh N."/>
            <person name="Nishiyama T."/>
            <person name="Hasebe M."/>
            <person name="Maruyama T."/>
            <person name="Minagawa J."/>
            <person name="Obokata J."/>
            <person name="Shigenobu S."/>
        </authorList>
    </citation>
    <scope>NUCLEOTIDE SEQUENCE [LARGE SCALE GENOMIC DNA]</scope>
</reference>
<dbReference type="AlphaFoldDB" id="A0AAV4DFI7"/>
<keyword evidence="1" id="KW-0472">Membrane</keyword>
<evidence type="ECO:0000256" key="1">
    <source>
        <dbReference type="SAM" id="Phobius"/>
    </source>
</evidence>
<gene>
    <name evidence="2" type="ORF">PoB_006949700</name>
</gene>
<accession>A0AAV4DFI7</accession>
<dbReference type="Proteomes" id="UP000735302">
    <property type="component" value="Unassembled WGS sequence"/>
</dbReference>
<feature type="transmembrane region" description="Helical" evidence="1">
    <location>
        <begin position="140"/>
        <end position="161"/>
    </location>
</feature>
<dbReference type="EMBL" id="BLXT01007846">
    <property type="protein sequence ID" value="GFO42992.1"/>
    <property type="molecule type" value="Genomic_DNA"/>
</dbReference>
<feature type="transmembrane region" description="Helical" evidence="1">
    <location>
        <begin position="56"/>
        <end position="77"/>
    </location>
</feature>
<dbReference type="PANTHER" id="PTHR11360">
    <property type="entry name" value="MONOCARBOXYLATE TRANSPORTER"/>
    <property type="match status" value="1"/>
</dbReference>
<dbReference type="GO" id="GO:0008028">
    <property type="term" value="F:monocarboxylic acid transmembrane transporter activity"/>
    <property type="evidence" value="ECO:0007669"/>
    <property type="project" value="TreeGrafter"/>
</dbReference>
<evidence type="ECO:0000313" key="3">
    <source>
        <dbReference type="Proteomes" id="UP000735302"/>
    </source>
</evidence>
<sequence length="679" mass="74875">MASSKKRLPVDKGWSWIICFASFSCLVLQGLAIQATAVLFLDLVDQFNTTVTTASFSLTGFTLCVATFSVMSPTVLVPWLQERVLAVLTGICLALSSVGICLSPNVAFFIFFYSVQGACYGILCVTTSSLTSKYFRRRRALATTIVMTGLSLALVAAPTFIRALREEFGVRGAYLILAGVQLHVVPAACTLRPVSFYLSNSSCCREEHKSAASVHPGSHTDGKKHIIENEYSEDNDSGISSHNTDSENNETFENIALLQNKLDNEREVPPLCDGFADSNLGEEVESTIRPHIEIEDVSSVTMGSTSTFNANESIVNKSTLHTESYKGSQAETRLFLDPHIETTIGRPNKASSDNGSHYLSMCSLPSIMGSSLMVFGMERVNSEEEDEMCQIRETSGEKKDGNKFVQICKRLLFPELFRSMTFRFHTLMCFPCGVLQYLQNYVPTIAVVQGGVSMEESALLLTIMGAVDLVSRILIGLLTDTHVMRPSQIIATALFGLGTICLCNEMFTTFNSLLIMAIGMGCFIGTRVSLHAALSVELVGEAWMPQGMSVIVLGSTLSTAVHSPLLSAVMDSTSSFNVVLYYCGGALYVASCSLLLLPLFQAWDKKRMSSCPEQKKIEEGHKCFRRKCQALVQKVKHNIKSTHYTALIVCSEKEEEEEEEEEKKKKKKMKKINSFLRYY</sequence>
<keyword evidence="3" id="KW-1185">Reference proteome</keyword>
<organism evidence="2 3">
    <name type="scientific">Plakobranchus ocellatus</name>
    <dbReference type="NCBI Taxonomy" id="259542"/>
    <lineage>
        <taxon>Eukaryota</taxon>
        <taxon>Metazoa</taxon>
        <taxon>Spiralia</taxon>
        <taxon>Lophotrochozoa</taxon>
        <taxon>Mollusca</taxon>
        <taxon>Gastropoda</taxon>
        <taxon>Heterobranchia</taxon>
        <taxon>Euthyneura</taxon>
        <taxon>Panpulmonata</taxon>
        <taxon>Sacoglossa</taxon>
        <taxon>Placobranchoidea</taxon>
        <taxon>Plakobranchidae</taxon>
        <taxon>Plakobranchus</taxon>
    </lineage>
</organism>
<keyword evidence="1" id="KW-0812">Transmembrane</keyword>
<feature type="transmembrane region" description="Helical" evidence="1">
    <location>
        <begin position="579"/>
        <end position="600"/>
    </location>
</feature>
<feature type="transmembrane region" description="Helical" evidence="1">
    <location>
        <begin position="106"/>
        <end position="128"/>
    </location>
</feature>
<keyword evidence="1" id="KW-1133">Transmembrane helix</keyword>
<protein>
    <submittedName>
        <fullName evidence="2">Monocarboxylate transporter</fullName>
    </submittedName>
</protein>
<dbReference type="InterPro" id="IPR036259">
    <property type="entry name" value="MFS_trans_sf"/>
</dbReference>
<feature type="transmembrane region" description="Helical" evidence="1">
    <location>
        <begin position="489"/>
        <end position="507"/>
    </location>
</feature>
<dbReference type="PANTHER" id="PTHR11360:SF284">
    <property type="entry name" value="EG:103B4.3 PROTEIN-RELATED"/>
    <property type="match status" value="1"/>
</dbReference>
<dbReference type="PROSITE" id="PS51257">
    <property type="entry name" value="PROKAR_LIPOPROTEIN"/>
    <property type="match status" value="1"/>
</dbReference>